<name>L8Y7W8_TUPCH</name>
<reference evidence="5" key="1">
    <citation type="submission" date="2012-07" db="EMBL/GenBank/DDBJ databases">
        <title>Genome of the Chinese tree shrew, a rising model animal genetically related to primates.</title>
        <authorList>
            <person name="Zhang G."/>
            <person name="Fan Y."/>
            <person name="Yao Y."/>
            <person name="Huang Z."/>
        </authorList>
    </citation>
    <scope>NUCLEOTIDE SEQUENCE [LARGE SCALE GENOMIC DNA]</scope>
</reference>
<accession>L8Y7W8</accession>
<evidence type="ECO:0000313" key="4">
    <source>
        <dbReference type="EMBL" id="ELV11060.1"/>
    </source>
</evidence>
<evidence type="ECO:0000256" key="3">
    <source>
        <dbReference type="ARBA" id="ARBA00023274"/>
    </source>
</evidence>
<protein>
    <submittedName>
        <fullName evidence="4">60S ribosomal protein L23a</fullName>
    </submittedName>
</protein>
<keyword evidence="3" id="KW-0687">Ribonucleoprotein</keyword>
<dbReference type="PANTHER" id="PTHR11620">
    <property type="entry name" value="60S RIBOSOMAL PROTEIN L23A"/>
    <property type="match status" value="1"/>
</dbReference>
<comment type="similarity">
    <text evidence="1">Belongs to the universal ribosomal protein uL23 family.</text>
</comment>
<organism evidence="4 5">
    <name type="scientific">Tupaia chinensis</name>
    <name type="common">Chinese tree shrew</name>
    <name type="synonym">Tupaia belangeri chinensis</name>
    <dbReference type="NCBI Taxonomy" id="246437"/>
    <lineage>
        <taxon>Eukaryota</taxon>
        <taxon>Metazoa</taxon>
        <taxon>Chordata</taxon>
        <taxon>Craniata</taxon>
        <taxon>Vertebrata</taxon>
        <taxon>Euteleostomi</taxon>
        <taxon>Mammalia</taxon>
        <taxon>Eutheria</taxon>
        <taxon>Euarchontoglires</taxon>
        <taxon>Scandentia</taxon>
        <taxon>Tupaiidae</taxon>
        <taxon>Tupaia</taxon>
    </lineage>
</organism>
<sequence length="137" mass="15136">MAPKPKKEVPVPLKTEAKAKALQAKKAALKGAHGHKKKITHLPEIQYSAATQTVQISWKSAPRRNTLDHYAIIKFPLTTEAATKKIEDDNTLVLIVDVRANKHLVRQAVKKPCDVSVAKVSTLIRPDREKSTWATGS</sequence>
<dbReference type="AlphaFoldDB" id="L8Y7W8"/>
<dbReference type="InterPro" id="IPR013025">
    <property type="entry name" value="Ribosomal_uL23-like"/>
</dbReference>
<proteinExistence type="inferred from homology"/>
<dbReference type="InterPro" id="IPR012677">
    <property type="entry name" value="Nucleotide-bd_a/b_plait_sf"/>
</dbReference>
<evidence type="ECO:0000256" key="2">
    <source>
        <dbReference type="ARBA" id="ARBA00022980"/>
    </source>
</evidence>
<keyword evidence="2 4" id="KW-0689">Ribosomal protein</keyword>
<dbReference type="STRING" id="246437.L8Y7W8"/>
<dbReference type="InterPro" id="IPR012678">
    <property type="entry name" value="Ribosomal_uL23/eL15/eS24_sf"/>
</dbReference>
<dbReference type="GO" id="GO:0003735">
    <property type="term" value="F:structural constituent of ribosome"/>
    <property type="evidence" value="ECO:0007669"/>
    <property type="project" value="InterPro"/>
</dbReference>
<dbReference type="InParanoid" id="L8Y7W8"/>
<dbReference type="EMBL" id="KB365890">
    <property type="protein sequence ID" value="ELV11060.1"/>
    <property type="molecule type" value="Genomic_DNA"/>
</dbReference>
<evidence type="ECO:0000313" key="5">
    <source>
        <dbReference type="Proteomes" id="UP000011518"/>
    </source>
</evidence>
<dbReference type="GO" id="GO:0006412">
    <property type="term" value="P:translation"/>
    <property type="evidence" value="ECO:0007669"/>
    <property type="project" value="InterPro"/>
</dbReference>
<keyword evidence="5" id="KW-1185">Reference proteome</keyword>
<dbReference type="Pfam" id="PF00276">
    <property type="entry name" value="Ribosomal_L23"/>
    <property type="match status" value="1"/>
</dbReference>
<dbReference type="SUPFAM" id="SSF54189">
    <property type="entry name" value="Ribosomal proteins S24e, L23 and L15e"/>
    <property type="match status" value="1"/>
</dbReference>
<dbReference type="Proteomes" id="UP000011518">
    <property type="component" value="Unassembled WGS sequence"/>
</dbReference>
<dbReference type="Gene3D" id="3.30.70.330">
    <property type="match status" value="1"/>
</dbReference>
<evidence type="ECO:0000256" key="1">
    <source>
        <dbReference type="ARBA" id="ARBA00006700"/>
    </source>
</evidence>
<gene>
    <name evidence="4" type="ORF">TREES_T100015438</name>
</gene>
<dbReference type="GO" id="GO:0044391">
    <property type="term" value="C:ribosomal subunit"/>
    <property type="evidence" value="ECO:0007669"/>
    <property type="project" value="UniProtKB-ARBA"/>
</dbReference>
<reference evidence="5" key="2">
    <citation type="journal article" date="2013" name="Nat. Commun.">
        <title>Genome of the Chinese tree shrew.</title>
        <authorList>
            <person name="Fan Y."/>
            <person name="Huang Z.Y."/>
            <person name="Cao C.C."/>
            <person name="Chen C.S."/>
            <person name="Chen Y.X."/>
            <person name="Fan D.D."/>
            <person name="He J."/>
            <person name="Hou H.L."/>
            <person name="Hu L."/>
            <person name="Hu X.T."/>
            <person name="Jiang X.T."/>
            <person name="Lai R."/>
            <person name="Lang Y.S."/>
            <person name="Liang B."/>
            <person name="Liao S.G."/>
            <person name="Mu D."/>
            <person name="Ma Y.Y."/>
            <person name="Niu Y.Y."/>
            <person name="Sun X.Q."/>
            <person name="Xia J.Q."/>
            <person name="Xiao J."/>
            <person name="Xiong Z.Q."/>
            <person name="Xu L."/>
            <person name="Yang L."/>
            <person name="Zhang Y."/>
            <person name="Zhao W."/>
            <person name="Zhao X.D."/>
            <person name="Zheng Y.T."/>
            <person name="Zhou J.M."/>
            <person name="Zhu Y.B."/>
            <person name="Zhang G.J."/>
            <person name="Wang J."/>
            <person name="Yao Y.G."/>
        </authorList>
    </citation>
    <scope>NUCLEOTIDE SEQUENCE [LARGE SCALE GENOMIC DNA]</scope>
</reference>